<keyword evidence="4" id="KW-0597">Phosphoprotein</keyword>
<keyword evidence="5" id="KW-0808">Transferase</keyword>
<dbReference type="GO" id="GO:0005737">
    <property type="term" value="C:cytoplasm"/>
    <property type="evidence" value="ECO:0007669"/>
    <property type="project" value="TreeGrafter"/>
</dbReference>
<evidence type="ECO:0000313" key="15">
    <source>
        <dbReference type="EMBL" id="CAG9333127.1"/>
    </source>
</evidence>
<evidence type="ECO:0000256" key="10">
    <source>
        <dbReference type="ARBA" id="ARBA00049308"/>
    </source>
</evidence>
<evidence type="ECO:0000256" key="3">
    <source>
        <dbReference type="ARBA" id="ARBA00022527"/>
    </source>
</evidence>
<comment type="similarity">
    <text evidence="1">Belongs to the protein kinase superfamily. CMGC Ser/Thr protein kinase family. MNB/DYRK subfamily.</text>
</comment>
<dbReference type="InterPro" id="IPR011009">
    <property type="entry name" value="Kinase-like_dom_sf"/>
</dbReference>
<feature type="domain" description="Protein kinase" evidence="14">
    <location>
        <begin position="197"/>
        <end position="492"/>
    </location>
</feature>
<dbReference type="GO" id="GO:0004674">
    <property type="term" value="F:protein serine/threonine kinase activity"/>
    <property type="evidence" value="ECO:0007669"/>
    <property type="project" value="UniProtKB-KW"/>
</dbReference>
<evidence type="ECO:0000256" key="12">
    <source>
        <dbReference type="PROSITE-ProRule" id="PRU10141"/>
    </source>
</evidence>
<dbReference type="PROSITE" id="PS00107">
    <property type="entry name" value="PROTEIN_KINASE_ATP"/>
    <property type="match status" value="1"/>
</dbReference>
<gene>
    <name evidence="15" type="ORF">BSTOLATCC_MIC57947</name>
</gene>
<evidence type="ECO:0000259" key="14">
    <source>
        <dbReference type="PROSITE" id="PS50011"/>
    </source>
</evidence>
<dbReference type="PANTHER" id="PTHR24058">
    <property type="entry name" value="DUAL SPECIFICITY PROTEIN KINASE"/>
    <property type="match status" value="1"/>
</dbReference>
<feature type="region of interest" description="Disordered" evidence="13">
    <location>
        <begin position="1"/>
        <end position="59"/>
    </location>
</feature>
<dbReference type="EMBL" id="CAJZBQ010000056">
    <property type="protein sequence ID" value="CAG9333127.1"/>
    <property type="molecule type" value="Genomic_DNA"/>
</dbReference>
<evidence type="ECO:0000256" key="5">
    <source>
        <dbReference type="ARBA" id="ARBA00022679"/>
    </source>
</evidence>
<dbReference type="PANTHER" id="PTHR24058:SF22">
    <property type="entry name" value="DUAL SPECIFICITY TYROSINE-PHOSPHORYLATION-REGULATED KINASE 4"/>
    <property type="match status" value="1"/>
</dbReference>
<dbReference type="CDD" id="cd14210">
    <property type="entry name" value="PKc_DYRK"/>
    <property type="match status" value="1"/>
</dbReference>
<accession>A0AAU9K7F0</accession>
<dbReference type="InterPro" id="IPR050494">
    <property type="entry name" value="Ser_Thr_dual-spec_kinase"/>
</dbReference>
<dbReference type="SMART" id="SM00220">
    <property type="entry name" value="S_TKc"/>
    <property type="match status" value="1"/>
</dbReference>
<comment type="catalytic activity">
    <reaction evidence="10">
        <text>L-threonyl-[protein] + ATP = O-phospho-L-threonyl-[protein] + ADP + H(+)</text>
        <dbReference type="Rhea" id="RHEA:46608"/>
        <dbReference type="Rhea" id="RHEA-COMP:11060"/>
        <dbReference type="Rhea" id="RHEA-COMP:11605"/>
        <dbReference type="ChEBI" id="CHEBI:15378"/>
        <dbReference type="ChEBI" id="CHEBI:30013"/>
        <dbReference type="ChEBI" id="CHEBI:30616"/>
        <dbReference type="ChEBI" id="CHEBI:61977"/>
        <dbReference type="ChEBI" id="CHEBI:456216"/>
        <dbReference type="EC" id="2.7.12.1"/>
    </reaction>
</comment>
<proteinExistence type="inferred from homology"/>
<dbReference type="Gene3D" id="3.30.200.20">
    <property type="entry name" value="Phosphorylase Kinase, domain 1"/>
    <property type="match status" value="1"/>
</dbReference>
<evidence type="ECO:0000256" key="11">
    <source>
        <dbReference type="ARBA" id="ARBA00051680"/>
    </source>
</evidence>
<evidence type="ECO:0000256" key="13">
    <source>
        <dbReference type="SAM" id="MobiDB-lite"/>
    </source>
</evidence>
<dbReference type="GO" id="GO:0005524">
    <property type="term" value="F:ATP binding"/>
    <property type="evidence" value="ECO:0007669"/>
    <property type="project" value="UniProtKB-UniRule"/>
</dbReference>
<dbReference type="Proteomes" id="UP001162131">
    <property type="component" value="Unassembled WGS sequence"/>
</dbReference>
<dbReference type="PROSITE" id="PS00108">
    <property type="entry name" value="PROTEIN_KINASE_ST"/>
    <property type="match status" value="1"/>
</dbReference>
<evidence type="ECO:0000256" key="9">
    <source>
        <dbReference type="ARBA" id="ARBA00049003"/>
    </source>
</evidence>
<dbReference type="Gene3D" id="3.30.10.30">
    <property type="entry name" value="DYRK"/>
    <property type="match status" value="1"/>
</dbReference>
<keyword evidence="8 12" id="KW-0067">ATP-binding</keyword>
<dbReference type="InterPro" id="IPR042521">
    <property type="entry name" value="DYRK"/>
</dbReference>
<dbReference type="FunFam" id="1.10.510.10:FF:000380">
    <property type="entry name" value="Serine/threonine-protein kinase ppk15"/>
    <property type="match status" value="1"/>
</dbReference>
<keyword evidence="16" id="KW-1185">Reference proteome</keyword>
<sequence>MSRPEEPKVTRLRTFSSTQKRRPSKKNSLISLSTKSKNNSISFQFNTPKAPSTSKNPSSKRKIEIFFPDNNNSFNSSLSSTNKSLNSSRKISRASFSRDDSMQVKPSPRTLKLRKKIDPDEVLKQSKLPLPPQEALKQFGNFMNKYEQEEILEFEQIYYIGFKSSKTKPDINANNYGYDDERSDYKLVVGDHVAYRFEIKQILGKGSFGQVCKCLDHKTNQEVALKIIRNEKRFHRQGKVEIKILHHIKYHDKEDAHCVHMQNYFVFRSHICLTFELLSINLYELLRSNGSNGFSLSLVRRFAIQLLASLAFLSEHKIIHCDLKPENILLKNPTKSGIKIIDFGSSCFEHEKLYTYIQSRFYRAPEIILGLPYSMAIDMWSLGCILSELHSGYPLFAGETEHEQLLCIMEIKGIPPVALLKKATKTELFFDSELNPKIIANSRGKKRYPGTRSLQEKSMSSDKKFLNFIERCIDWNPDTRMTPQEAAFHPWIQEGFEGLRTLRSSTGSRGDGY</sequence>
<comment type="catalytic activity">
    <reaction evidence="11">
        <text>L-tyrosyl-[protein] + ATP = O-phospho-L-tyrosyl-[protein] + ADP + H(+)</text>
        <dbReference type="Rhea" id="RHEA:10596"/>
        <dbReference type="Rhea" id="RHEA-COMP:10136"/>
        <dbReference type="Rhea" id="RHEA-COMP:20101"/>
        <dbReference type="ChEBI" id="CHEBI:15378"/>
        <dbReference type="ChEBI" id="CHEBI:30616"/>
        <dbReference type="ChEBI" id="CHEBI:46858"/>
        <dbReference type="ChEBI" id="CHEBI:61978"/>
        <dbReference type="ChEBI" id="CHEBI:456216"/>
        <dbReference type="EC" id="2.7.12.1"/>
    </reaction>
</comment>
<comment type="caution">
    <text evidence="15">The sequence shown here is derived from an EMBL/GenBank/DDBJ whole genome shotgun (WGS) entry which is preliminary data.</text>
</comment>
<evidence type="ECO:0000256" key="4">
    <source>
        <dbReference type="ARBA" id="ARBA00022553"/>
    </source>
</evidence>
<dbReference type="AlphaFoldDB" id="A0AAU9K7F0"/>
<dbReference type="Gene3D" id="1.10.510.10">
    <property type="entry name" value="Transferase(Phosphotransferase) domain 1"/>
    <property type="match status" value="1"/>
</dbReference>
<evidence type="ECO:0000256" key="2">
    <source>
        <dbReference type="ARBA" id="ARBA00013203"/>
    </source>
</evidence>
<feature type="region of interest" description="Disordered" evidence="13">
    <location>
        <begin position="76"/>
        <end position="109"/>
    </location>
</feature>
<evidence type="ECO:0000256" key="8">
    <source>
        <dbReference type="ARBA" id="ARBA00022840"/>
    </source>
</evidence>
<keyword evidence="6 12" id="KW-0547">Nucleotide-binding</keyword>
<comment type="catalytic activity">
    <reaction evidence="9">
        <text>L-seryl-[protein] + ATP = O-phospho-L-seryl-[protein] + ADP + H(+)</text>
        <dbReference type="Rhea" id="RHEA:17989"/>
        <dbReference type="Rhea" id="RHEA-COMP:9863"/>
        <dbReference type="Rhea" id="RHEA-COMP:11604"/>
        <dbReference type="ChEBI" id="CHEBI:15378"/>
        <dbReference type="ChEBI" id="CHEBI:29999"/>
        <dbReference type="ChEBI" id="CHEBI:30616"/>
        <dbReference type="ChEBI" id="CHEBI:83421"/>
        <dbReference type="ChEBI" id="CHEBI:456216"/>
        <dbReference type="EC" id="2.7.12.1"/>
    </reaction>
</comment>
<evidence type="ECO:0000256" key="7">
    <source>
        <dbReference type="ARBA" id="ARBA00022777"/>
    </source>
</evidence>
<evidence type="ECO:0000256" key="6">
    <source>
        <dbReference type="ARBA" id="ARBA00022741"/>
    </source>
</evidence>
<keyword evidence="3" id="KW-0723">Serine/threonine-protein kinase</keyword>
<dbReference type="PROSITE" id="PS50011">
    <property type="entry name" value="PROTEIN_KINASE_DOM"/>
    <property type="match status" value="1"/>
</dbReference>
<reference evidence="15" key="1">
    <citation type="submission" date="2021-09" db="EMBL/GenBank/DDBJ databases">
        <authorList>
            <consortium name="AG Swart"/>
            <person name="Singh M."/>
            <person name="Singh A."/>
            <person name="Seah K."/>
            <person name="Emmerich C."/>
        </authorList>
    </citation>
    <scope>NUCLEOTIDE SEQUENCE</scope>
    <source>
        <strain evidence="15">ATCC30299</strain>
    </source>
</reference>
<evidence type="ECO:0000313" key="16">
    <source>
        <dbReference type="Proteomes" id="UP001162131"/>
    </source>
</evidence>
<feature type="binding site" evidence="12">
    <location>
        <position position="226"/>
    </location>
    <ligand>
        <name>ATP</name>
        <dbReference type="ChEBI" id="CHEBI:30616"/>
    </ligand>
</feature>
<dbReference type="SUPFAM" id="SSF56112">
    <property type="entry name" value="Protein kinase-like (PK-like)"/>
    <property type="match status" value="1"/>
</dbReference>
<dbReference type="InterPro" id="IPR000719">
    <property type="entry name" value="Prot_kinase_dom"/>
</dbReference>
<organism evidence="15 16">
    <name type="scientific">Blepharisma stoltei</name>
    <dbReference type="NCBI Taxonomy" id="1481888"/>
    <lineage>
        <taxon>Eukaryota</taxon>
        <taxon>Sar</taxon>
        <taxon>Alveolata</taxon>
        <taxon>Ciliophora</taxon>
        <taxon>Postciliodesmatophora</taxon>
        <taxon>Heterotrichea</taxon>
        <taxon>Heterotrichida</taxon>
        <taxon>Blepharismidae</taxon>
        <taxon>Blepharisma</taxon>
    </lineage>
</organism>
<dbReference type="GO" id="GO:0005856">
    <property type="term" value="C:cytoskeleton"/>
    <property type="evidence" value="ECO:0007669"/>
    <property type="project" value="TreeGrafter"/>
</dbReference>
<dbReference type="GO" id="GO:0004712">
    <property type="term" value="F:protein serine/threonine/tyrosine kinase activity"/>
    <property type="evidence" value="ECO:0007669"/>
    <property type="project" value="UniProtKB-EC"/>
</dbReference>
<dbReference type="Pfam" id="PF00069">
    <property type="entry name" value="Pkinase"/>
    <property type="match status" value="1"/>
</dbReference>
<dbReference type="InterPro" id="IPR017441">
    <property type="entry name" value="Protein_kinase_ATP_BS"/>
</dbReference>
<keyword evidence="7" id="KW-0418">Kinase</keyword>
<dbReference type="EC" id="2.7.12.1" evidence="2"/>
<dbReference type="InterPro" id="IPR008271">
    <property type="entry name" value="Ser/Thr_kinase_AS"/>
</dbReference>
<feature type="compositionally biased region" description="Polar residues" evidence="13">
    <location>
        <begin position="26"/>
        <end position="57"/>
    </location>
</feature>
<name>A0AAU9K7F0_9CILI</name>
<feature type="compositionally biased region" description="Low complexity" evidence="13">
    <location>
        <begin position="76"/>
        <end position="88"/>
    </location>
</feature>
<evidence type="ECO:0000256" key="1">
    <source>
        <dbReference type="ARBA" id="ARBA00008867"/>
    </source>
</evidence>
<protein>
    <recommendedName>
        <fullName evidence="2">dual-specificity kinase</fullName>
        <ecNumber evidence="2">2.7.12.1</ecNumber>
    </recommendedName>
</protein>